<protein>
    <submittedName>
        <fullName evidence="2">Uncharacterized protein</fullName>
    </submittedName>
</protein>
<evidence type="ECO:0000313" key="2">
    <source>
        <dbReference type="EMBL" id="NPC67062.1"/>
    </source>
</evidence>
<dbReference type="EMBL" id="JABJWC010000030">
    <property type="protein sequence ID" value="NPC67062.1"/>
    <property type="molecule type" value="Genomic_DNA"/>
</dbReference>
<dbReference type="Proteomes" id="UP000623090">
    <property type="component" value="Unassembled WGS sequence"/>
</dbReference>
<name>A0ABX2AG70_9PROT</name>
<gene>
    <name evidence="2" type="ORF">HNW77_11805</name>
</gene>
<dbReference type="RefSeq" id="WP_172157835.1">
    <property type="nucleotide sequence ID" value="NZ_JABJWC010000030.1"/>
</dbReference>
<proteinExistence type="predicted"/>
<organism evidence="2 3">
    <name type="scientific">Komagataeibacter melomenusus</name>
    <dbReference type="NCBI Taxonomy" id="2766578"/>
    <lineage>
        <taxon>Bacteria</taxon>
        <taxon>Pseudomonadati</taxon>
        <taxon>Pseudomonadota</taxon>
        <taxon>Alphaproteobacteria</taxon>
        <taxon>Acetobacterales</taxon>
        <taxon>Acetobacteraceae</taxon>
        <taxon>Komagataeibacter</taxon>
    </lineage>
</organism>
<feature type="coiled-coil region" evidence="1">
    <location>
        <begin position="91"/>
        <end position="118"/>
    </location>
</feature>
<keyword evidence="1" id="KW-0175">Coiled coil</keyword>
<comment type="caution">
    <text evidence="2">The sequence shown here is derived from an EMBL/GenBank/DDBJ whole genome shotgun (WGS) entry which is preliminary data.</text>
</comment>
<sequence>MTETKTQGAKYYAVPAQLTYAQREAFYHALDCVMPLEEAFAIVGTPIQPYSNVETVGYVPDKANLFADKRLGVTNIYRSAGDPWSVPLVRRTDMEAQIAALNNRIEQLKSCLANIRATCLQAGEGPTPANSMVAAGMRAMHLADAALNGEGRA</sequence>
<reference evidence="2 3" key="1">
    <citation type="journal article" date="2020" name="Microorganisms">
        <title>Description of Komagataeibacter melaceti sp. nov. and Komagataeibacter melomenusus sp. nov. Isolated from Apple Cider Vinegar.</title>
        <authorList>
            <person name="Maric L."/>
            <person name="Cleenwerck I."/>
            <person name="Accetto T."/>
            <person name="Vandamme P."/>
            <person name="Trcek J."/>
        </authorList>
    </citation>
    <scope>NUCLEOTIDE SEQUENCE [LARGE SCALE GENOMIC DNA]</scope>
    <source>
        <strain evidence="2 3">AV436</strain>
    </source>
</reference>
<keyword evidence="3" id="KW-1185">Reference proteome</keyword>
<evidence type="ECO:0000313" key="3">
    <source>
        <dbReference type="Proteomes" id="UP000623090"/>
    </source>
</evidence>
<accession>A0ABX2AG70</accession>
<evidence type="ECO:0000256" key="1">
    <source>
        <dbReference type="SAM" id="Coils"/>
    </source>
</evidence>